<reference evidence="1" key="1">
    <citation type="submission" date="2021-02" db="EMBL/GenBank/DDBJ databases">
        <authorList>
            <person name="Nowell W R."/>
        </authorList>
    </citation>
    <scope>NUCLEOTIDE SEQUENCE</scope>
</reference>
<organism evidence="1 2">
    <name type="scientific">Rotaria magnacalcarata</name>
    <dbReference type="NCBI Taxonomy" id="392030"/>
    <lineage>
        <taxon>Eukaryota</taxon>
        <taxon>Metazoa</taxon>
        <taxon>Spiralia</taxon>
        <taxon>Gnathifera</taxon>
        <taxon>Rotifera</taxon>
        <taxon>Eurotatoria</taxon>
        <taxon>Bdelloidea</taxon>
        <taxon>Philodinida</taxon>
        <taxon>Philodinidae</taxon>
        <taxon>Rotaria</taxon>
    </lineage>
</organism>
<dbReference type="AlphaFoldDB" id="A0A8S3DEH3"/>
<comment type="caution">
    <text evidence="1">The sequence shown here is derived from an EMBL/GenBank/DDBJ whole genome shotgun (WGS) entry which is preliminary data.</text>
</comment>
<proteinExistence type="predicted"/>
<accession>A0A8S3DEH3</accession>
<dbReference type="EMBL" id="CAJOBJ010206526">
    <property type="protein sequence ID" value="CAF4998467.1"/>
    <property type="molecule type" value="Genomic_DNA"/>
</dbReference>
<gene>
    <name evidence="1" type="ORF">GIL414_LOCUS57102</name>
</gene>
<evidence type="ECO:0000313" key="1">
    <source>
        <dbReference type="EMBL" id="CAF4998467.1"/>
    </source>
</evidence>
<protein>
    <submittedName>
        <fullName evidence="1">Uncharacterized protein</fullName>
    </submittedName>
</protein>
<sequence>MDKSIKSMKRENELLDAVKSSHTSAVQRILVKCRSGKTNIVSPKKINLNFQDDNG</sequence>
<feature type="non-terminal residue" evidence="1">
    <location>
        <position position="1"/>
    </location>
</feature>
<name>A0A8S3DEH3_9BILA</name>
<dbReference type="Proteomes" id="UP000681720">
    <property type="component" value="Unassembled WGS sequence"/>
</dbReference>
<evidence type="ECO:0000313" key="2">
    <source>
        <dbReference type="Proteomes" id="UP000681720"/>
    </source>
</evidence>